<proteinExistence type="predicted"/>
<sequence length="427" mass="47508">MVMRHRRPEATRFAAGVFCALAGIAALIALVSPAPAGAEEANRLAFLEPEHAEIYGNVELEGTLFFQPPQFDDQRRDDVSMAIEPTLLLEWNDGDTVFTFTPFTRFDSQDDHRTHFDIRDMKIEQVSGDWAVTFGVDREFWGRTEAVHLVDIVNQTDLVEGIDGEEKLGQPLLKLSRLTGIGEFSAYYFPYFRKRTLPGPEGRLRLPLPYATERAEFETGAEEWTPAFAGRYTGVFGDVDLGLHGYWGLSRDPSFRVSRGRLLPVYSRIAQAGIDAQYTFGATLWKGEAILRQGQRNASFERELYVAATGGLEHTLYQIGGTDADLGLLLEGAYDSRGDEALTAFDNEVVGGLRLTLNDTQDTAVLLTGAVDVTDGSASVRLEAERRLTPHITAAVEAQGFFNTADDFVNRGFADDSFVRLKIKYYF</sequence>
<protein>
    <recommendedName>
        <fullName evidence="3">Alginate export domain-containing protein</fullName>
    </recommendedName>
</protein>
<evidence type="ECO:0008006" key="3">
    <source>
        <dbReference type="Google" id="ProtNLM"/>
    </source>
</evidence>
<evidence type="ECO:0000313" key="2">
    <source>
        <dbReference type="Proteomes" id="UP001239909"/>
    </source>
</evidence>
<name>A0ABQ6LGK8_9RHOB</name>
<reference evidence="1 2" key="1">
    <citation type="submission" date="2023-04" db="EMBL/GenBank/DDBJ databases">
        <title>Marinoamorphus aggregata gen. nov., sp. Nov., isolate from tissue of brittle star Ophioplocus japonicus.</title>
        <authorList>
            <person name="Kawano K."/>
            <person name="Sawayama S."/>
            <person name="Nakagawa S."/>
        </authorList>
    </citation>
    <scope>NUCLEOTIDE SEQUENCE [LARGE SCALE GENOMIC DNA]</scope>
    <source>
        <strain evidence="1 2">NKW23</strain>
    </source>
</reference>
<evidence type="ECO:0000313" key="1">
    <source>
        <dbReference type="EMBL" id="GMG81350.1"/>
    </source>
</evidence>
<dbReference type="Proteomes" id="UP001239909">
    <property type="component" value="Unassembled WGS sequence"/>
</dbReference>
<accession>A0ABQ6LGK8</accession>
<dbReference type="EMBL" id="BSYI01000003">
    <property type="protein sequence ID" value="GMG81350.1"/>
    <property type="molecule type" value="Genomic_DNA"/>
</dbReference>
<comment type="caution">
    <text evidence="1">The sequence shown here is derived from an EMBL/GenBank/DDBJ whole genome shotgun (WGS) entry which is preliminary data.</text>
</comment>
<keyword evidence="2" id="KW-1185">Reference proteome</keyword>
<organism evidence="1 2">
    <name type="scientific">Paralimibaculum aggregatum</name>
    <dbReference type="NCBI Taxonomy" id="3036245"/>
    <lineage>
        <taxon>Bacteria</taxon>
        <taxon>Pseudomonadati</taxon>
        <taxon>Pseudomonadota</taxon>
        <taxon>Alphaproteobacteria</taxon>
        <taxon>Rhodobacterales</taxon>
        <taxon>Paracoccaceae</taxon>
        <taxon>Paralimibaculum</taxon>
    </lineage>
</organism>
<gene>
    <name evidence="1" type="ORF">LNKW23_05630</name>
</gene>